<gene>
    <name evidence="2" type="ORF">SLEP1_g27891</name>
</gene>
<keyword evidence="3" id="KW-1185">Reference proteome</keyword>
<reference evidence="2 3" key="1">
    <citation type="journal article" date="2021" name="Commun. Biol.">
        <title>The genome of Shorea leprosula (Dipterocarpaceae) highlights the ecological relevance of drought in aseasonal tropical rainforests.</title>
        <authorList>
            <person name="Ng K.K.S."/>
            <person name="Kobayashi M.J."/>
            <person name="Fawcett J.A."/>
            <person name="Hatakeyama M."/>
            <person name="Paape T."/>
            <person name="Ng C.H."/>
            <person name="Ang C.C."/>
            <person name="Tnah L.H."/>
            <person name="Lee C.T."/>
            <person name="Nishiyama T."/>
            <person name="Sese J."/>
            <person name="O'Brien M.J."/>
            <person name="Copetti D."/>
            <person name="Mohd Noor M.I."/>
            <person name="Ong R.C."/>
            <person name="Putra M."/>
            <person name="Sireger I.Z."/>
            <person name="Indrioko S."/>
            <person name="Kosugi Y."/>
            <person name="Izuno A."/>
            <person name="Isagi Y."/>
            <person name="Lee S.L."/>
            <person name="Shimizu K.K."/>
        </authorList>
    </citation>
    <scope>NUCLEOTIDE SEQUENCE [LARGE SCALE GENOMIC DNA]</scope>
    <source>
        <strain evidence="2">214</strain>
    </source>
</reference>
<dbReference type="AlphaFoldDB" id="A0AAV5JXF5"/>
<name>A0AAV5JXF5_9ROSI</name>
<organism evidence="2 3">
    <name type="scientific">Rubroshorea leprosula</name>
    <dbReference type="NCBI Taxonomy" id="152421"/>
    <lineage>
        <taxon>Eukaryota</taxon>
        <taxon>Viridiplantae</taxon>
        <taxon>Streptophyta</taxon>
        <taxon>Embryophyta</taxon>
        <taxon>Tracheophyta</taxon>
        <taxon>Spermatophyta</taxon>
        <taxon>Magnoliopsida</taxon>
        <taxon>eudicotyledons</taxon>
        <taxon>Gunneridae</taxon>
        <taxon>Pentapetalae</taxon>
        <taxon>rosids</taxon>
        <taxon>malvids</taxon>
        <taxon>Malvales</taxon>
        <taxon>Dipterocarpaceae</taxon>
        <taxon>Rubroshorea</taxon>
    </lineage>
</organism>
<dbReference type="Proteomes" id="UP001054252">
    <property type="component" value="Unassembled WGS sequence"/>
</dbReference>
<feature type="chain" id="PRO_5043663515" evidence="1">
    <location>
        <begin position="30"/>
        <end position="65"/>
    </location>
</feature>
<comment type="caution">
    <text evidence="2">The sequence shown here is derived from an EMBL/GenBank/DDBJ whole genome shotgun (WGS) entry which is preliminary data.</text>
</comment>
<feature type="signal peptide" evidence="1">
    <location>
        <begin position="1"/>
        <end position="29"/>
    </location>
</feature>
<accession>A0AAV5JXF5</accession>
<proteinExistence type="predicted"/>
<sequence length="65" mass="7114">MKSLNMRKGALFLLLTAIVAGTMPGNILAQKCGCAANECYFLLESQRVLTVLSFLILELRINLSP</sequence>
<feature type="non-terminal residue" evidence="2">
    <location>
        <position position="65"/>
    </location>
</feature>
<evidence type="ECO:0000256" key="1">
    <source>
        <dbReference type="SAM" id="SignalP"/>
    </source>
</evidence>
<keyword evidence="1" id="KW-0732">Signal</keyword>
<evidence type="ECO:0000313" key="2">
    <source>
        <dbReference type="EMBL" id="GKV17376.1"/>
    </source>
</evidence>
<evidence type="ECO:0000313" key="3">
    <source>
        <dbReference type="Proteomes" id="UP001054252"/>
    </source>
</evidence>
<protein>
    <submittedName>
        <fullName evidence="2">Uncharacterized protein</fullName>
    </submittedName>
</protein>
<dbReference type="EMBL" id="BPVZ01000048">
    <property type="protein sequence ID" value="GKV17376.1"/>
    <property type="molecule type" value="Genomic_DNA"/>
</dbReference>